<name>A0A7D9IGC8_PARCT</name>
<comment type="caution">
    <text evidence="1">The sequence shown here is derived from an EMBL/GenBank/DDBJ whole genome shotgun (WGS) entry which is preliminary data.</text>
</comment>
<evidence type="ECO:0000313" key="1">
    <source>
        <dbReference type="EMBL" id="CAB4006226.1"/>
    </source>
</evidence>
<proteinExistence type="predicted"/>
<organism evidence="1 2">
    <name type="scientific">Paramuricea clavata</name>
    <name type="common">Red gorgonian</name>
    <name type="synonym">Violescent sea-whip</name>
    <dbReference type="NCBI Taxonomy" id="317549"/>
    <lineage>
        <taxon>Eukaryota</taxon>
        <taxon>Metazoa</taxon>
        <taxon>Cnidaria</taxon>
        <taxon>Anthozoa</taxon>
        <taxon>Octocorallia</taxon>
        <taxon>Malacalcyonacea</taxon>
        <taxon>Plexauridae</taxon>
        <taxon>Paramuricea</taxon>
    </lineage>
</organism>
<evidence type="ECO:0000313" key="2">
    <source>
        <dbReference type="Proteomes" id="UP001152795"/>
    </source>
</evidence>
<dbReference type="EMBL" id="CACRXK020005449">
    <property type="protein sequence ID" value="CAB4006226.1"/>
    <property type="molecule type" value="Genomic_DNA"/>
</dbReference>
<gene>
    <name evidence="1" type="ORF">PACLA_8A073847</name>
</gene>
<dbReference type="AlphaFoldDB" id="A0A7D9IGC8"/>
<accession>A0A7D9IGC8</accession>
<dbReference type="Proteomes" id="UP001152795">
    <property type="component" value="Unassembled WGS sequence"/>
</dbReference>
<keyword evidence="2" id="KW-1185">Reference proteome</keyword>
<protein>
    <submittedName>
        <fullName evidence="1">Uncharacterized protein</fullName>
    </submittedName>
</protein>
<sequence>MNTSPVTDVLYGFFGLEKNKLTWLGTLKAFVLTEIDESTAESTTWKNNEENLSESLNIHESDEATNSKLDMVKQSEEINQLKEIVCLKKSVKSSDLESQVLKEPALEVSKKQRKSQRKKMKAKEGIELAEKNASPHCQEHAASTSGMEKVNDDVAATMSKNKAKEVVVIAGDSLIKNVVGASISKTDSDHFSLNSG</sequence>
<reference evidence="1" key="1">
    <citation type="submission" date="2020-04" db="EMBL/GenBank/DDBJ databases">
        <authorList>
            <person name="Alioto T."/>
            <person name="Alioto T."/>
            <person name="Gomez Garrido J."/>
        </authorList>
    </citation>
    <scope>NUCLEOTIDE SEQUENCE</scope>
    <source>
        <strain evidence="1">A484AB</strain>
    </source>
</reference>